<dbReference type="RefSeq" id="WP_091971631.1">
    <property type="nucleotide sequence ID" value="NZ_FOGZ01000045.1"/>
</dbReference>
<protein>
    <submittedName>
        <fullName evidence="1">Uncharacterized protein</fullName>
    </submittedName>
</protein>
<dbReference type="Proteomes" id="UP000198815">
    <property type="component" value="Unassembled WGS sequence"/>
</dbReference>
<accession>A0A1H9U7L3</accession>
<gene>
    <name evidence="1" type="ORF">SAMN05443377_1457</name>
</gene>
<evidence type="ECO:0000313" key="1">
    <source>
        <dbReference type="EMBL" id="SES05339.1"/>
    </source>
</evidence>
<reference evidence="1 2" key="1">
    <citation type="submission" date="2016-10" db="EMBL/GenBank/DDBJ databases">
        <authorList>
            <person name="de Groot N.N."/>
        </authorList>
    </citation>
    <scope>NUCLEOTIDE SEQUENCE [LARGE SCALE GENOMIC DNA]</scope>
    <source>
        <strain evidence="1 2">DSM 16859</strain>
    </source>
</reference>
<name>A0A1H9U7L3_9ACTN</name>
<keyword evidence="2" id="KW-1185">Reference proteome</keyword>
<dbReference type="EMBL" id="FOGZ01000045">
    <property type="protein sequence ID" value="SES05339.1"/>
    <property type="molecule type" value="Genomic_DNA"/>
</dbReference>
<dbReference type="AlphaFoldDB" id="A0A1H9U7L3"/>
<sequence>MTGSPQDSSVALTEQKTIAEPLNVEISEQFHLFTQEAQLSFAVTTHGHLLTTYFGPKVGQQDLSWLFTDEGVGGV</sequence>
<proteinExistence type="predicted"/>
<organism evidence="1 2">
    <name type="scientific">Propionibacterium cyclohexanicum</name>
    <dbReference type="NCBI Taxonomy" id="64702"/>
    <lineage>
        <taxon>Bacteria</taxon>
        <taxon>Bacillati</taxon>
        <taxon>Actinomycetota</taxon>
        <taxon>Actinomycetes</taxon>
        <taxon>Propionibacteriales</taxon>
        <taxon>Propionibacteriaceae</taxon>
        <taxon>Propionibacterium</taxon>
    </lineage>
</organism>
<dbReference type="STRING" id="64702.SAMN05443377_1457"/>
<evidence type="ECO:0000313" key="2">
    <source>
        <dbReference type="Proteomes" id="UP000198815"/>
    </source>
</evidence>